<dbReference type="Gene3D" id="3.30.505.10">
    <property type="entry name" value="SH2 domain"/>
    <property type="match status" value="1"/>
</dbReference>
<dbReference type="Pfam" id="PF00017">
    <property type="entry name" value="SH2"/>
    <property type="match status" value="1"/>
</dbReference>
<dbReference type="GO" id="GO:0005085">
    <property type="term" value="F:guanyl-nucleotide exchange factor activity"/>
    <property type="evidence" value="ECO:0007669"/>
    <property type="project" value="InterPro"/>
</dbReference>
<dbReference type="Proteomes" id="UP000001307">
    <property type="component" value="Unassembled WGS sequence"/>
</dbReference>
<dbReference type="InterPro" id="IPR000219">
    <property type="entry name" value="DH_dom"/>
</dbReference>
<dbReference type="InterPro" id="IPR000980">
    <property type="entry name" value="SH2"/>
</dbReference>
<evidence type="ECO:0000259" key="2">
    <source>
        <dbReference type="PROSITE" id="PS50001"/>
    </source>
</evidence>
<dbReference type="SUPFAM" id="SSF48065">
    <property type="entry name" value="DBL homology domain (DH-domain)"/>
    <property type="match status" value="1"/>
</dbReference>
<dbReference type="GO" id="GO:0016477">
    <property type="term" value="P:cell migration"/>
    <property type="evidence" value="ECO:0007669"/>
    <property type="project" value="TreeGrafter"/>
</dbReference>
<proteinExistence type="predicted"/>
<dbReference type="SMART" id="SM00325">
    <property type="entry name" value="RhoGEF"/>
    <property type="match status" value="1"/>
</dbReference>
<dbReference type="GO" id="GO:0005737">
    <property type="term" value="C:cytoplasm"/>
    <property type="evidence" value="ECO:0007669"/>
    <property type="project" value="TreeGrafter"/>
</dbReference>
<gene>
    <name evidence="4" type="ORF">GSOID_T00006962001</name>
</gene>
<dbReference type="Pfam" id="PF00621">
    <property type="entry name" value="RhoGEF"/>
    <property type="match status" value="1"/>
</dbReference>
<feature type="domain" description="DH" evidence="3">
    <location>
        <begin position="233"/>
        <end position="421"/>
    </location>
</feature>
<dbReference type="PROSITE" id="PS50001">
    <property type="entry name" value="SH2"/>
    <property type="match status" value="1"/>
</dbReference>
<feature type="domain" description="SH2" evidence="2">
    <location>
        <begin position="662"/>
        <end position="746"/>
    </location>
</feature>
<accession>E4XWE4</accession>
<dbReference type="PANTHER" id="PTHR45818:SF3">
    <property type="entry name" value="PROTEIN VAV"/>
    <property type="match status" value="1"/>
</dbReference>
<keyword evidence="5" id="KW-1185">Reference proteome</keyword>
<dbReference type="AlphaFoldDB" id="E4XWE4"/>
<protein>
    <submittedName>
        <fullName evidence="4">Uncharacterized protein</fullName>
    </submittedName>
</protein>
<dbReference type="EMBL" id="FN653241">
    <property type="protein sequence ID" value="CBY13999.1"/>
    <property type="molecule type" value="Genomic_DNA"/>
</dbReference>
<dbReference type="SMART" id="SM00252">
    <property type="entry name" value="SH2"/>
    <property type="match status" value="1"/>
</dbReference>
<dbReference type="PANTHER" id="PTHR45818">
    <property type="entry name" value="PROTEIN VAV"/>
    <property type="match status" value="1"/>
</dbReference>
<reference evidence="4 5" key="1">
    <citation type="journal article" date="2010" name="Science">
        <title>Plasticity of animal genome architecture unmasked by rapid evolution of a pelagic tunicate.</title>
        <authorList>
            <person name="Denoeud F."/>
            <person name="Henriet S."/>
            <person name="Mungpakdee S."/>
            <person name="Aury J.M."/>
            <person name="Da Silva C."/>
            <person name="Brinkmann H."/>
            <person name="Mikhaleva J."/>
            <person name="Olsen L.C."/>
            <person name="Jubin C."/>
            <person name="Canestro C."/>
            <person name="Bouquet J.M."/>
            <person name="Danks G."/>
            <person name="Poulain J."/>
            <person name="Campsteijn C."/>
            <person name="Adamski M."/>
            <person name="Cross I."/>
            <person name="Yadetie F."/>
            <person name="Muffato M."/>
            <person name="Louis A."/>
            <person name="Butcher S."/>
            <person name="Tsagkogeorga G."/>
            <person name="Konrad A."/>
            <person name="Singh S."/>
            <person name="Jensen M.F."/>
            <person name="Cong E.H."/>
            <person name="Eikeseth-Otteraa H."/>
            <person name="Noel B."/>
            <person name="Anthouard V."/>
            <person name="Porcel B.M."/>
            <person name="Kachouri-Lafond R."/>
            <person name="Nishino A."/>
            <person name="Ugolini M."/>
            <person name="Chourrout P."/>
            <person name="Nishida H."/>
            <person name="Aasland R."/>
            <person name="Huzurbazar S."/>
            <person name="Westhof E."/>
            <person name="Delsuc F."/>
            <person name="Lehrach H."/>
            <person name="Reinhardt R."/>
            <person name="Weissenbach J."/>
            <person name="Roy S.W."/>
            <person name="Artiguenave F."/>
            <person name="Postlethwait J.H."/>
            <person name="Manak J.R."/>
            <person name="Thompson E.M."/>
            <person name="Jaillon O."/>
            <person name="Du Pasquier L."/>
            <person name="Boudinot P."/>
            <person name="Liberles D.A."/>
            <person name="Volff J.N."/>
            <person name="Philippe H."/>
            <person name="Lenhard B."/>
            <person name="Roest Crollius H."/>
            <person name="Wincker P."/>
            <person name="Chourrout D."/>
        </authorList>
    </citation>
    <scope>NUCLEOTIDE SEQUENCE [LARGE SCALE GENOMIC DNA]</scope>
</reference>
<dbReference type="Gene3D" id="1.20.900.10">
    <property type="entry name" value="Dbl homology (DH) domain"/>
    <property type="match status" value="1"/>
</dbReference>
<dbReference type="CDD" id="cd00160">
    <property type="entry name" value="RhoGEF"/>
    <property type="match status" value="1"/>
</dbReference>
<evidence type="ECO:0000256" key="1">
    <source>
        <dbReference type="PROSITE-ProRule" id="PRU00191"/>
    </source>
</evidence>
<dbReference type="InParanoid" id="E4XWE4"/>
<evidence type="ECO:0000313" key="4">
    <source>
        <dbReference type="EMBL" id="CBY13999.1"/>
    </source>
</evidence>
<dbReference type="InterPro" id="IPR036860">
    <property type="entry name" value="SH2_dom_sf"/>
</dbReference>
<evidence type="ECO:0000259" key="3">
    <source>
        <dbReference type="PROSITE" id="PS50010"/>
    </source>
</evidence>
<evidence type="ECO:0000313" key="5">
    <source>
        <dbReference type="Proteomes" id="UP000001307"/>
    </source>
</evidence>
<sequence>MDRDVDQMYKKIFEMLAIVGRMEKPTEFDQRAGPESGCFIRQKIRIENSGEEYSAKRNSKRFFQALRTQFPQIRPLLGENDIFTLPSLQAEDIKRDYLLKLLCEISEIPEMSRYRVLKIQHFPVTTQITRKQEYDPVFPGNYDEVPAECYDEVPVDGPPKIPPRPPSTLSSRLSVMDMDVPIPVYDCNPSDLYNVLMGPYDMDDLASYTESDGSQNMGQAAQQIYGIPGQIAIRTRIINELVSSEFTYLTLLRDISKFWIEPLSKILSKQDMKTIFINLTKIKEIHESFYEDVKKESEKQFESRKISDCFRKMMSNLVEYKEYLTKIESAKEKLKLLTRNSERNPVYENALNVIRTNAEQSKTICKRDVQEALVIPMERLCRYPIFMERLIKESGPEHSDYDNLKIVFDLLKEINSYVNACSGDNTGIIERERIFRRTGVQTLEFGFPMRTKDKTQFKEGLNADKVSKDGEKINWERIEVFVFHKALIITGKDTKANKYQIRVIKFENILPTTDLSPQMSAPEESKAVLRQKSQWKVKIKTTQTKPTNYELKFSTEQFAKTFHARLSNVYQTRWSVFTVPLNYNCQKYFPQISCCHISKKLFNGLEMQGYRNPKFPNIFVREDCIENVQTIKRPVSDPYSVEPTFADSIHASNHKELKEKPYYVGMLERDQARRILEQSTAGQFLVRDRAGDDVHQAPYAVSMVTREQKQRHMKIFKEQTSNSHPKYFFCEQLKYSSPVELINAFSFEKDLNEAFNDLTGFFTGPARIPANL</sequence>
<dbReference type="PROSITE" id="PS50010">
    <property type="entry name" value="DH_2"/>
    <property type="match status" value="1"/>
</dbReference>
<dbReference type="InterPro" id="IPR035899">
    <property type="entry name" value="DBL_dom_sf"/>
</dbReference>
<dbReference type="OrthoDB" id="5340910at2759"/>
<keyword evidence="1" id="KW-0727">SH2 domain</keyword>
<dbReference type="CDD" id="cd00173">
    <property type="entry name" value="SH2"/>
    <property type="match status" value="1"/>
</dbReference>
<organism evidence="4 5">
    <name type="scientific">Oikopleura dioica</name>
    <name type="common">Tunicate</name>
    <dbReference type="NCBI Taxonomy" id="34765"/>
    <lineage>
        <taxon>Eukaryota</taxon>
        <taxon>Metazoa</taxon>
        <taxon>Chordata</taxon>
        <taxon>Tunicata</taxon>
        <taxon>Appendicularia</taxon>
        <taxon>Copelata</taxon>
        <taxon>Oikopleuridae</taxon>
        <taxon>Oikopleura</taxon>
    </lineage>
</organism>
<name>E4XWE4_OIKDI</name>
<dbReference type="FunCoup" id="E4XWE4">
    <property type="interactions" value="18"/>
</dbReference>
<dbReference type="SUPFAM" id="SSF55550">
    <property type="entry name" value="SH2 domain"/>
    <property type="match status" value="1"/>
</dbReference>